<dbReference type="AlphaFoldDB" id="A0A3M7RVI0"/>
<keyword evidence="2" id="KW-1185">Reference proteome</keyword>
<reference evidence="1 2" key="1">
    <citation type="journal article" date="2018" name="Sci. Rep.">
        <title>Genomic signatures of local adaptation to the degree of environmental predictability in rotifers.</title>
        <authorList>
            <person name="Franch-Gras L."/>
            <person name="Hahn C."/>
            <person name="Garcia-Roger E.M."/>
            <person name="Carmona M.J."/>
            <person name="Serra M."/>
            <person name="Gomez A."/>
        </authorList>
    </citation>
    <scope>NUCLEOTIDE SEQUENCE [LARGE SCALE GENOMIC DNA]</scope>
    <source>
        <strain evidence="1">HYR1</strain>
    </source>
</reference>
<evidence type="ECO:0000313" key="2">
    <source>
        <dbReference type="Proteomes" id="UP000276133"/>
    </source>
</evidence>
<comment type="caution">
    <text evidence="1">The sequence shown here is derived from an EMBL/GenBank/DDBJ whole genome shotgun (WGS) entry which is preliminary data.</text>
</comment>
<evidence type="ECO:0000313" key="1">
    <source>
        <dbReference type="EMBL" id="RNA27460.1"/>
    </source>
</evidence>
<gene>
    <name evidence="1" type="ORF">BpHYR1_010869</name>
</gene>
<sequence>MANMISFTITLLLQKWKNDLQIFLFKIRLILPLEKNYIYQGNLKLNIKYKFKIDIKIKQIITKNFVLKFTFDHELQFAIYQH</sequence>
<dbReference type="Proteomes" id="UP000276133">
    <property type="component" value="Unassembled WGS sequence"/>
</dbReference>
<protein>
    <submittedName>
        <fullName evidence="1">Uncharacterized protein</fullName>
    </submittedName>
</protein>
<name>A0A3M7RVI0_BRAPC</name>
<accession>A0A3M7RVI0</accession>
<dbReference type="EMBL" id="REGN01002541">
    <property type="protein sequence ID" value="RNA27460.1"/>
    <property type="molecule type" value="Genomic_DNA"/>
</dbReference>
<organism evidence="1 2">
    <name type="scientific">Brachionus plicatilis</name>
    <name type="common">Marine rotifer</name>
    <name type="synonym">Brachionus muelleri</name>
    <dbReference type="NCBI Taxonomy" id="10195"/>
    <lineage>
        <taxon>Eukaryota</taxon>
        <taxon>Metazoa</taxon>
        <taxon>Spiralia</taxon>
        <taxon>Gnathifera</taxon>
        <taxon>Rotifera</taxon>
        <taxon>Eurotatoria</taxon>
        <taxon>Monogononta</taxon>
        <taxon>Pseudotrocha</taxon>
        <taxon>Ploima</taxon>
        <taxon>Brachionidae</taxon>
        <taxon>Brachionus</taxon>
    </lineage>
</organism>
<proteinExistence type="predicted"/>